<evidence type="ECO:0000313" key="4">
    <source>
        <dbReference type="Proteomes" id="UP001055057"/>
    </source>
</evidence>
<reference evidence="3" key="1">
    <citation type="journal article" date="2021" name="Front. Microbiol.">
        <title>Comprehensive Comparative Genomics and Phenotyping of Methylobacterium Species.</title>
        <authorList>
            <person name="Alessa O."/>
            <person name="Ogura Y."/>
            <person name="Fujitani Y."/>
            <person name="Takami H."/>
            <person name="Hayashi T."/>
            <person name="Sahin N."/>
            <person name="Tani A."/>
        </authorList>
    </citation>
    <scope>NUCLEOTIDE SEQUENCE</scope>
    <source>
        <strain evidence="3">DSM 23632</strain>
    </source>
</reference>
<proteinExistence type="predicted"/>
<comment type="caution">
    <text evidence="3">The sequence shown here is derived from an EMBL/GenBank/DDBJ whole genome shotgun (WGS) entry which is preliminary data.</text>
</comment>
<feature type="compositionally biased region" description="Polar residues" evidence="1">
    <location>
        <begin position="97"/>
        <end position="106"/>
    </location>
</feature>
<organism evidence="3 4">
    <name type="scientific">Methylobacterium trifolii</name>
    <dbReference type="NCBI Taxonomy" id="1003092"/>
    <lineage>
        <taxon>Bacteria</taxon>
        <taxon>Pseudomonadati</taxon>
        <taxon>Pseudomonadota</taxon>
        <taxon>Alphaproteobacteria</taxon>
        <taxon>Hyphomicrobiales</taxon>
        <taxon>Methylobacteriaceae</taxon>
        <taxon>Methylobacterium</taxon>
    </lineage>
</organism>
<sequence>MNTRFASAAVALALVAAAPATAAFAQDFGYGAPGYGPRSTRAVEAPRSILGVPSWVFEGRDESGDSLTTGSVAPRRAVDRSAKGGNAAQQDRRVPQYGNTSGGPTE</sequence>
<evidence type="ECO:0000256" key="2">
    <source>
        <dbReference type="SAM" id="SignalP"/>
    </source>
</evidence>
<feature type="signal peptide" evidence="2">
    <location>
        <begin position="1"/>
        <end position="22"/>
    </location>
</feature>
<name>A0ABQ4TZA9_9HYPH</name>
<keyword evidence="4" id="KW-1185">Reference proteome</keyword>
<dbReference type="RefSeq" id="WP_238182785.1">
    <property type="nucleotide sequence ID" value="NZ_BPRB01000121.1"/>
</dbReference>
<feature type="region of interest" description="Disordered" evidence="1">
    <location>
        <begin position="58"/>
        <end position="106"/>
    </location>
</feature>
<dbReference type="EMBL" id="BPRB01000121">
    <property type="protein sequence ID" value="GJE60249.1"/>
    <property type="molecule type" value="Genomic_DNA"/>
</dbReference>
<keyword evidence="2" id="KW-0732">Signal</keyword>
<gene>
    <name evidence="3" type="ORF">MPOCJGCO_2360</name>
</gene>
<dbReference type="Proteomes" id="UP001055057">
    <property type="component" value="Unassembled WGS sequence"/>
</dbReference>
<protein>
    <submittedName>
        <fullName evidence="3">Uncharacterized protein</fullName>
    </submittedName>
</protein>
<reference evidence="3" key="2">
    <citation type="submission" date="2021-08" db="EMBL/GenBank/DDBJ databases">
        <authorList>
            <person name="Tani A."/>
            <person name="Ola A."/>
            <person name="Ogura Y."/>
            <person name="Katsura K."/>
            <person name="Hayashi T."/>
        </authorList>
    </citation>
    <scope>NUCLEOTIDE SEQUENCE</scope>
    <source>
        <strain evidence="3">DSM 23632</strain>
    </source>
</reference>
<evidence type="ECO:0000313" key="3">
    <source>
        <dbReference type="EMBL" id="GJE60249.1"/>
    </source>
</evidence>
<evidence type="ECO:0000256" key="1">
    <source>
        <dbReference type="SAM" id="MobiDB-lite"/>
    </source>
</evidence>
<accession>A0ABQ4TZA9</accession>
<feature type="chain" id="PRO_5046573487" evidence="2">
    <location>
        <begin position="23"/>
        <end position="106"/>
    </location>
</feature>